<accession>A0ACD5GWM8</accession>
<dbReference type="EMBL" id="CP182909">
    <property type="protein sequence ID" value="XPM64781.1"/>
    <property type="molecule type" value="Genomic_DNA"/>
</dbReference>
<name>A0ACD5GWM8_9CYAN</name>
<protein>
    <submittedName>
        <fullName evidence="1">AMIN domain-containing protein</fullName>
    </submittedName>
</protein>
<reference evidence="1 2" key="1">
    <citation type="journal article" date="2016" name="Genome Announc.">
        <title>Draft Genome Sequence of the Thermotolerant Cyanobacterium Desertifilum sp. IPPAS B-1220.</title>
        <authorList>
            <person name="Mironov K.S."/>
            <person name="Sinetova M.A."/>
            <person name="Bolatkhan K."/>
            <person name="Zayadan B.K."/>
            <person name="Ustinova V.V."/>
            <person name="Kupriyanova E.V."/>
            <person name="Skrypnik A.N."/>
            <person name="Gogoleva N.E."/>
            <person name="Gogolev Y.V."/>
            <person name="Los D.A."/>
        </authorList>
    </citation>
    <scope>NUCLEOTIDE SEQUENCE [LARGE SCALE GENOMIC DNA]</scope>
    <source>
        <strain evidence="1 2">IPPAS B-1220</strain>
    </source>
</reference>
<keyword evidence="2" id="KW-1185">Reference proteome</keyword>
<dbReference type="Proteomes" id="UP000095472">
    <property type="component" value="Chromosome"/>
</dbReference>
<proteinExistence type="predicted"/>
<sequence>MAIQPSRKSLRNRSTSRHHPRYFFLEDPLRLVIDLPDTEVGAVPSQQQYSGIVQQIRVAQFQPGLTRIVMELSPGAVLSSQQAQLQLIESQNGIARWAIRPLVVGASPANPTSVSNTLPYYLLERQCPQVSVPPIARRANPLPSQEDAETPGASAADLTVQPRQAVLAPSPRPTRPPQTEQRPRPPFPTPTQVEPPAQSPPPPVPVQVEAPPQNAPIDIPITANYSPLL</sequence>
<gene>
    <name evidence="1" type="ORF">BH720_002105</name>
</gene>
<evidence type="ECO:0000313" key="2">
    <source>
        <dbReference type="Proteomes" id="UP000095472"/>
    </source>
</evidence>
<organism evidence="1 2">
    <name type="scientific">Desertifilum tharense IPPAS B-1220</name>
    <dbReference type="NCBI Taxonomy" id="1781255"/>
    <lineage>
        <taxon>Bacteria</taxon>
        <taxon>Bacillati</taxon>
        <taxon>Cyanobacteriota</taxon>
        <taxon>Cyanophyceae</taxon>
        <taxon>Desertifilales</taxon>
        <taxon>Desertifilaceae</taxon>
        <taxon>Desertifilum</taxon>
    </lineage>
</organism>
<evidence type="ECO:0000313" key="1">
    <source>
        <dbReference type="EMBL" id="XPM64781.1"/>
    </source>
</evidence>